<accession>A0AAW2B9K5</accession>
<dbReference type="EMBL" id="JAZDWU010000180">
    <property type="protein sequence ID" value="KAK9981956.1"/>
    <property type="molecule type" value="Genomic_DNA"/>
</dbReference>
<dbReference type="Proteomes" id="UP001459277">
    <property type="component" value="Unassembled WGS sequence"/>
</dbReference>
<organism evidence="1 2">
    <name type="scientific">Lithocarpus litseifolius</name>
    <dbReference type="NCBI Taxonomy" id="425828"/>
    <lineage>
        <taxon>Eukaryota</taxon>
        <taxon>Viridiplantae</taxon>
        <taxon>Streptophyta</taxon>
        <taxon>Embryophyta</taxon>
        <taxon>Tracheophyta</taxon>
        <taxon>Spermatophyta</taxon>
        <taxon>Magnoliopsida</taxon>
        <taxon>eudicotyledons</taxon>
        <taxon>Gunneridae</taxon>
        <taxon>Pentapetalae</taxon>
        <taxon>rosids</taxon>
        <taxon>fabids</taxon>
        <taxon>Fagales</taxon>
        <taxon>Fagaceae</taxon>
        <taxon>Lithocarpus</taxon>
    </lineage>
</organism>
<comment type="caution">
    <text evidence="1">The sequence shown here is derived from an EMBL/GenBank/DDBJ whole genome shotgun (WGS) entry which is preliminary data.</text>
</comment>
<protein>
    <submittedName>
        <fullName evidence="1">Uncharacterized protein</fullName>
    </submittedName>
</protein>
<evidence type="ECO:0000313" key="1">
    <source>
        <dbReference type="EMBL" id="KAK9981956.1"/>
    </source>
</evidence>
<sequence length="127" mass="14201">MLSYMVAESLILFFLFKCALGLSLISIINWCSTLMWNNTNFSLTGPQGLALVGHIKYLLLYMATGGGEGDCNEDDSAFLYNLHVLQPFFHNGSSAGICSKNSSHTSFRREHFWLGYVLKTFLFVQAS</sequence>
<name>A0AAW2B9K5_9ROSI</name>
<dbReference type="AlphaFoldDB" id="A0AAW2B9K5"/>
<evidence type="ECO:0000313" key="2">
    <source>
        <dbReference type="Proteomes" id="UP001459277"/>
    </source>
</evidence>
<keyword evidence="2" id="KW-1185">Reference proteome</keyword>
<gene>
    <name evidence="1" type="ORF">SO802_035168</name>
</gene>
<proteinExistence type="predicted"/>
<reference evidence="1 2" key="1">
    <citation type="submission" date="2024-01" db="EMBL/GenBank/DDBJ databases">
        <title>A telomere-to-telomere, gap-free genome of sweet tea (Lithocarpus litseifolius).</title>
        <authorList>
            <person name="Zhou J."/>
        </authorList>
    </citation>
    <scope>NUCLEOTIDE SEQUENCE [LARGE SCALE GENOMIC DNA]</scope>
    <source>
        <strain evidence="1">Zhou-2022a</strain>
        <tissue evidence="1">Leaf</tissue>
    </source>
</reference>